<dbReference type="RefSeq" id="WP_128467080.1">
    <property type="nucleotide sequence ID" value="NZ_CP035108.1"/>
</dbReference>
<keyword evidence="7" id="KW-1185">Reference proteome</keyword>
<evidence type="ECO:0000256" key="1">
    <source>
        <dbReference type="ARBA" id="ARBA00022485"/>
    </source>
</evidence>
<dbReference type="OrthoDB" id="9672at2"/>
<dbReference type="PANTHER" id="PTHR24960">
    <property type="entry name" value="PHOTOSYSTEM I IRON-SULFUR CENTER-RELATED"/>
    <property type="match status" value="1"/>
</dbReference>
<dbReference type="GO" id="GO:0046872">
    <property type="term" value="F:metal ion binding"/>
    <property type="evidence" value="ECO:0007669"/>
    <property type="project" value="UniProtKB-KW"/>
</dbReference>
<evidence type="ECO:0000256" key="3">
    <source>
        <dbReference type="ARBA" id="ARBA00023004"/>
    </source>
</evidence>
<dbReference type="EMBL" id="CP035108">
    <property type="protein sequence ID" value="QAR33794.1"/>
    <property type="molecule type" value="Genomic_DNA"/>
</dbReference>
<keyword evidence="1" id="KW-0004">4Fe-4S</keyword>
<dbReference type="Proteomes" id="UP000287502">
    <property type="component" value="Chromosome"/>
</dbReference>
<evidence type="ECO:0000256" key="2">
    <source>
        <dbReference type="ARBA" id="ARBA00022723"/>
    </source>
</evidence>
<keyword evidence="2" id="KW-0479">Metal-binding</keyword>
<dbReference type="Pfam" id="PF13187">
    <property type="entry name" value="Fer4_9"/>
    <property type="match status" value="1"/>
</dbReference>
<gene>
    <name evidence="6" type="ORF">EP073_10370</name>
</gene>
<feature type="domain" description="4Fe-4S ferredoxin-type" evidence="5">
    <location>
        <begin position="312"/>
        <end position="341"/>
    </location>
</feature>
<accession>A0A3R5Y7U5</accession>
<evidence type="ECO:0000256" key="4">
    <source>
        <dbReference type="ARBA" id="ARBA00023014"/>
    </source>
</evidence>
<keyword evidence="3" id="KW-0408">Iron</keyword>
<dbReference type="AlphaFoldDB" id="A0A3R5Y7U5"/>
<feature type="domain" description="4Fe-4S ferredoxin-type" evidence="5">
    <location>
        <begin position="51"/>
        <end position="80"/>
    </location>
</feature>
<dbReference type="GO" id="GO:0051539">
    <property type="term" value="F:4 iron, 4 sulfur cluster binding"/>
    <property type="evidence" value="ECO:0007669"/>
    <property type="project" value="UniProtKB-KW"/>
</dbReference>
<reference evidence="6 7" key="1">
    <citation type="submission" date="2019-01" db="EMBL/GenBank/DDBJ databases">
        <title>Geovibrio thiophilus DSM 11263, complete genome.</title>
        <authorList>
            <person name="Spring S."/>
            <person name="Bunk B."/>
            <person name="Sproer C."/>
        </authorList>
    </citation>
    <scope>NUCLEOTIDE SEQUENCE [LARGE SCALE GENOMIC DNA]</scope>
    <source>
        <strain evidence="6 7">DSM 11263</strain>
    </source>
</reference>
<dbReference type="InterPro" id="IPR017900">
    <property type="entry name" value="4Fe4S_Fe_S_CS"/>
</dbReference>
<dbReference type="SUPFAM" id="SSF54862">
    <property type="entry name" value="4Fe-4S ferredoxins"/>
    <property type="match status" value="2"/>
</dbReference>
<dbReference type="PANTHER" id="PTHR24960:SF79">
    <property type="entry name" value="PHOTOSYSTEM I IRON-SULFUR CENTER"/>
    <property type="match status" value="1"/>
</dbReference>
<dbReference type="InterPro" id="IPR017896">
    <property type="entry name" value="4Fe4S_Fe-S-bd"/>
</dbReference>
<name>A0A3R5Y7U5_9BACT</name>
<evidence type="ECO:0000313" key="7">
    <source>
        <dbReference type="Proteomes" id="UP000287502"/>
    </source>
</evidence>
<dbReference type="PROSITE" id="PS00198">
    <property type="entry name" value="4FE4S_FER_1"/>
    <property type="match status" value="2"/>
</dbReference>
<dbReference type="Gene3D" id="3.30.70.20">
    <property type="match status" value="2"/>
</dbReference>
<dbReference type="KEGG" id="gtl:EP073_10370"/>
<feature type="domain" description="4Fe-4S ferredoxin-type" evidence="5">
    <location>
        <begin position="276"/>
        <end position="305"/>
    </location>
</feature>
<proteinExistence type="predicted"/>
<dbReference type="PROSITE" id="PS51379">
    <property type="entry name" value="4FE4S_FER_2"/>
    <property type="match status" value="3"/>
</dbReference>
<evidence type="ECO:0000313" key="6">
    <source>
        <dbReference type="EMBL" id="QAR33794.1"/>
    </source>
</evidence>
<keyword evidence="4" id="KW-0411">Iron-sulfur</keyword>
<organism evidence="6 7">
    <name type="scientific">Geovibrio thiophilus</name>
    <dbReference type="NCBI Taxonomy" id="139438"/>
    <lineage>
        <taxon>Bacteria</taxon>
        <taxon>Pseudomonadati</taxon>
        <taxon>Deferribacterota</taxon>
        <taxon>Deferribacteres</taxon>
        <taxon>Deferribacterales</taxon>
        <taxon>Geovibrionaceae</taxon>
        <taxon>Geovibrio</taxon>
    </lineage>
</organism>
<dbReference type="InterPro" id="IPR050157">
    <property type="entry name" value="PSI_iron-sulfur_center"/>
</dbReference>
<evidence type="ECO:0000259" key="5">
    <source>
        <dbReference type="PROSITE" id="PS51379"/>
    </source>
</evidence>
<dbReference type="Pfam" id="PF12838">
    <property type="entry name" value="Fer4_7"/>
    <property type="match status" value="1"/>
</dbReference>
<protein>
    <recommendedName>
        <fullName evidence="5">4Fe-4S ferredoxin-type domain-containing protein</fullName>
    </recommendedName>
</protein>
<sequence>MGVVEGVFEKLSEYFVINSALCVRVRHKNAACTDCTDVCPAEAVKITRAGGKVLVDWSVCTDCGKCVSVCVNSVFTLRRADDARINTSAAEQIKADGSVKYSCARSKSAETTAKVSALAYITRKQIIKAASAGAKRQEFIHGDCSVCPSGGCLDMLGREIEASSRILELCGKESAFLIRKPDEVSLPKKKSRLSERLGGKQDVRLSRREFFGFLKTGAEKSVGKTLQYLGENDSNRRKTILEVKETTAPHREFLNSVEILGGDILIRNMQKEGLLKRAEINPEKCAKCGICARMCPFQIFEPVTEIIKGREVTQFINVKSVGCTGCNLCTISCPYGAVSVR</sequence>